<evidence type="ECO:0000313" key="1">
    <source>
        <dbReference type="EMBL" id="TGZ51897.1"/>
    </source>
</evidence>
<comment type="caution">
    <text evidence="1">The sequence shown here is derived from an EMBL/GenBank/DDBJ whole genome shotgun (WGS) entry which is preliminary data.</text>
</comment>
<name>A0A4S2KV10_9HYME</name>
<protein>
    <submittedName>
        <fullName evidence="1">Uncharacterized protein</fullName>
    </submittedName>
</protein>
<reference evidence="1 2" key="1">
    <citation type="journal article" date="2019" name="Philos. Trans. R. Soc. Lond., B, Biol. Sci.">
        <title>Ant behaviour and brain gene expression of defending hosts depend on the ecological success of the intruding social parasite.</title>
        <authorList>
            <person name="Kaur R."/>
            <person name="Stoldt M."/>
            <person name="Jongepier E."/>
            <person name="Feldmeyer B."/>
            <person name="Menzel F."/>
            <person name="Bornberg-Bauer E."/>
            <person name="Foitzik S."/>
        </authorList>
    </citation>
    <scope>NUCLEOTIDE SEQUENCE [LARGE SCALE GENOMIC DNA]</scope>
    <source>
        <tissue evidence="1">Whole body</tissue>
    </source>
</reference>
<proteinExistence type="predicted"/>
<evidence type="ECO:0000313" key="2">
    <source>
        <dbReference type="Proteomes" id="UP000310200"/>
    </source>
</evidence>
<organism evidence="1 2">
    <name type="scientific">Temnothorax longispinosus</name>
    <dbReference type="NCBI Taxonomy" id="300112"/>
    <lineage>
        <taxon>Eukaryota</taxon>
        <taxon>Metazoa</taxon>
        <taxon>Ecdysozoa</taxon>
        <taxon>Arthropoda</taxon>
        <taxon>Hexapoda</taxon>
        <taxon>Insecta</taxon>
        <taxon>Pterygota</taxon>
        <taxon>Neoptera</taxon>
        <taxon>Endopterygota</taxon>
        <taxon>Hymenoptera</taxon>
        <taxon>Apocrita</taxon>
        <taxon>Aculeata</taxon>
        <taxon>Formicoidea</taxon>
        <taxon>Formicidae</taxon>
        <taxon>Myrmicinae</taxon>
        <taxon>Temnothorax</taxon>
    </lineage>
</organism>
<sequence>MIISKDLFLLGDQDYLRLPVNEKRQQRAMGRPIINAPRDRQVNCLKNKGDLATDVRREYVK</sequence>
<dbReference type="EMBL" id="QBLH01001430">
    <property type="protein sequence ID" value="TGZ51897.1"/>
    <property type="molecule type" value="Genomic_DNA"/>
</dbReference>
<dbReference type="AlphaFoldDB" id="A0A4S2KV10"/>
<gene>
    <name evidence="1" type="ORF">DBV15_10911</name>
</gene>
<accession>A0A4S2KV10</accession>
<dbReference type="Proteomes" id="UP000310200">
    <property type="component" value="Unassembled WGS sequence"/>
</dbReference>
<keyword evidence="2" id="KW-1185">Reference proteome</keyword>